<name>A0A7G3WIL1_KLEPN</name>
<accession>A0A7G3WIL1</accession>
<reference evidence="2" key="1">
    <citation type="journal article" date="2020" name="J. Antimicrob.">
        <title>Genomic background of the Klebsiella pneumoniae NDM-1 outbreak in Poland, 2012-18.</title>
        <authorList>
            <person name="Izdebski R."/>
            <person name="Sitkiewicz M."/>
            <person name="Urbanowicz P."/>
            <person name="Krawczyk M."/>
            <person name="Brisse S."/>
            <person name="Gniadkowski M."/>
        </authorList>
    </citation>
    <scope>NUCLEOTIDE SEQUENCE</scope>
    <source>
        <strain evidence="2">NMI3243_13</strain>
    </source>
</reference>
<dbReference type="AlphaFoldDB" id="A0A7G3WIL1"/>
<geneLocation type="plasmid" evidence="2">
    <name>pIncFIBk_3243</name>
</geneLocation>
<organism evidence="2">
    <name type="scientific">Klebsiella pneumoniae</name>
    <dbReference type="NCBI Taxonomy" id="573"/>
    <lineage>
        <taxon>Bacteria</taxon>
        <taxon>Pseudomonadati</taxon>
        <taxon>Pseudomonadota</taxon>
        <taxon>Gammaproteobacteria</taxon>
        <taxon>Enterobacterales</taxon>
        <taxon>Enterobacteriaceae</taxon>
        <taxon>Klebsiella/Raoultella group</taxon>
        <taxon>Klebsiella</taxon>
        <taxon>Klebsiella pneumoniae complex</taxon>
    </lineage>
</organism>
<evidence type="ECO:0000313" key="2">
    <source>
        <dbReference type="EMBL" id="QKY82980.1"/>
    </source>
</evidence>
<evidence type="ECO:0000256" key="1">
    <source>
        <dbReference type="SAM" id="Phobius"/>
    </source>
</evidence>
<dbReference type="EMBL" id="MT439326">
    <property type="protein sequence ID" value="QKY82980.1"/>
    <property type="molecule type" value="Genomic_DNA"/>
</dbReference>
<dbReference type="RefSeq" id="WP_223813349.1">
    <property type="nucleotide sequence ID" value="NZ_VWXO01000214.1"/>
</dbReference>
<proteinExistence type="predicted"/>
<sequence>MTLKKQRVGKVFKVYAITCRCALIRTIFLIVIALMLTLLWQEKNRLSKPISHRNFNDIANLSSGKMLLKRRRERVFHRGLPGHRFTLWRGRVG</sequence>
<keyword evidence="1" id="KW-0472">Membrane</keyword>
<feature type="transmembrane region" description="Helical" evidence="1">
    <location>
        <begin position="21"/>
        <end position="40"/>
    </location>
</feature>
<protein>
    <submittedName>
        <fullName evidence="2">Uncharacterized protein</fullName>
    </submittedName>
</protein>
<keyword evidence="1" id="KW-0812">Transmembrane</keyword>
<keyword evidence="1" id="KW-1133">Transmembrane helix</keyword>
<keyword evidence="2" id="KW-0614">Plasmid</keyword>